<evidence type="ECO:0000313" key="2">
    <source>
        <dbReference type="Proteomes" id="UP000215433"/>
    </source>
</evidence>
<dbReference type="Proteomes" id="UP000215433">
    <property type="component" value="Unassembled WGS sequence"/>
</dbReference>
<dbReference type="RefSeq" id="WP_093960978.1">
    <property type="nucleotide sequence ID" value="NZ_NEWD01000027.1"/>
</dbReference>
<accession>A0A229VWA9</accession>
<organism evidence="1 2">
    <name type="scientific">Bifidobacterium vansinderenii</name>
    <dbReference type="NCBI Taxonomy" id="1984871"/>
    <lineage>
        <taxon>Bacteria</taxon>
        <taxon>Bacillati</taxon>
        <taxon>Actinomycetota</taxon>
        <taxon>Actinomycetes</taxon>
        <taxon>Bifidobacteriales</taxon>
        <taxon>Bifidobacteriaceae</taxon>
        <taxon>Bifidobacterium</taxon>
    </lineage>
</organism>
<dbReference type="OrthoDB" id="3838020at2"/>
<evidence type="ECO:0000313" key="1">
    <source>
        <dbReference type="EMBL" id="OXM99881.1"/>
    </source>
</evidence>
<sequence length="204" mass="22295">MKRRTTWGYAVETGDDGVIPPIITGEQFATATKNRYSASDPTVLQALDAVSMAVRRHCGWHVAPVLQCEWIGQGDGSRIIRLPALEITGITAASDNGEQLRTGDIEWRSDGLVKRLNFTRWSRRWGSVTIDYTAGFEADQIMDLVQTVAQITASNLAAAAGVQREQAGQVSITYNQTAPGVSGGITLLDRDKELLAPFRLTRSF</sequence>
<gene>
    <name evidence="1" type="ORF">Tam10B_1844</name>
</gene>
<name>A0A229VWA9_9BIFI</name>
<comment type="caution">
    <text evidence="1">The sequence shown here is derived from an EMBL/GenBank/DDBJ whole genome shotgun (WGS) entry which is preliminary data.</text>
</comment>
<proteinExistence type="predicted"/>
<keyword evidence="2" id="KW-1185">Reference proteome</keyword>
<dbReference type="AlphaFoldDB" id="A0A229VWA9"/>
<reference evidence="1 2" key="1">
    <citation type="submission" date="2017-05" db="EMBL/GenBank/DDBJ databases">
        <title>Bifidobacterium vansinderenii sp. nov.</title>
        <authorList>
            <person name="Lugli G.A."/>
            <person name="Duranti S."/>
            <person name="Mangifesta M."/>
        </authorList>
    </citation>
    <scope>NUCLEOTIDE SEQUENCE [LARGE SCALE GENOMIC DNA]</scope>
    <source>
        <strain evidence="1 2">Tam10B</strain>
    </source>
</reference>
<dbReference type="EMBL" id="NEWD01000027">
    <property type="protein sequence ID" value="OXM99881.1"/>
    <property type="molecule type" value="Genomic_DNA"/>
</dbReference>
<protein>
    <submittedName>
        <fullName evidence="1">Uncharacterized protein</fullName>
    </submittedName>
</protein>